<evidence type="ECO:0000313" key="1">
    <source>
        <dbReference type="EMBL" id="ROT35362.1"/>
    </source>
</evidence>
<proteinExistence type="predicted"/>
<dbReference type="AlphaFoldDB" id="A0A3N2PLG8"/>
<accession>A0A3N2PLG8</accession>
<gene>
    <name evidence="1" type="ORF">SODALDRAFT_328694</name>
</gene>
<dbReference type="EMBL" id="ML119061">
    <property type="protein sequence ID" value="ROT35362.1"/>
    <property type="molecule type" value="Genomic_DNA"/>
</dbReference>
<dbReference type="GeneID" id="39579234"/>
<dbReference type="Proteomes" id="UP000272025">
    <property type="component" value="Unassembled WGS sequence"/>
</dbReference>
<evidence type="ECO:0000313" key="2">
    <source>
        <dbReference type="Proteomes" id="UP000272025"/>
    </source>
</evidence>
<dbReference type="PANTHER" id="PTHR39290">
    <property type="entry name" value="C3H1-TYPE DOMAIN-CONTAINING PROTEIN-RELATED"/>
    <property type="match status" value="1"/>
</dbReference>
<reference evidence="1 2" key="1">
    <citation type="journal article" date="2018" name="Mol. Ecol.">
        <title>The obligate alkalophilic soda-lake fungus Sodiomyces alkalinus has shifted to a protein diet.</title>
        <authorList>
            <person name="Grum-Grzhimaylo A.A."/>
            <person name="Falkoski D.L."/>
            <person name="van den Heuvel J."/>
            <person name="Valero-Jimenez C.A."/>
            <person name="Min B."/>
            <person name="Choi I.G."/>
            <person name="Lipzen A."/>
            <person name="Daum C.G."/>
            <person name="Aanen D.K."/>
            <person name="Tsang A."/>
            <person name="Henrissat B."/>
            <person name="Bilanenko E.N."/>
            <person name="de Vries R.P."/>
            <person name="van Kan J.A.L."/>
            <person name="Grigoriev I.V."/>
            <person name="Debets A.J.M."/>
        </authorList>
    </citation>
    <scope>NUCLEOTIDE SEQUENCE [LARGE SCALE GENOMIC DNA]</scope>
    <source>
        <strain evidence="1 2">F11</strain>
    </source>
</reference>
<dbReference type="OrthoDB" id="5411518at2759"/>
<name>A0A3N2PLG8_SODAK</name>
<protein>
    <submittedName>
        <fullName evidence="1">Uncharacterized protein</fullName>
    </submittedName>
</protein>
<sequence>MSHETHKRAKFVHCVGNPAFTPDKYLEDASRQQKVGEHLNKNDLYHAIVTSFGLPERDTYTYHATTSVTLAQVQHVVSLGGVNNLHAWYRAKDGIPLDPPPPGDIEAYISIFEPATQTTSALKGMQSNAKKGSLRAQSAAHLTARRFLHPSRAAQLSIPRCKTPPAANPYFDFWAWSCRNLEWCGPCAGPGPSERVVATSHHVLPVLMHHFGCAVPSHESLELLRLVAAGRPLADMGSGNGYWSHMLRAYGLGPVFPVDNMQSVWRVTWVPDTIVADGLRWLAARDGARDVVLLLVYPVVGADGRGAFTRDLVAAYRGDTIAVVGTQNRNGYTGFRDVTMDEYMETQQKEWVKVVQVALPSFPGKDEALYIFQRGDRAPVSDATKIESS</sequence>
<keyword evidence="2" id="KW-1185">Reference proteome</keyword>
<dbReference type="PANTHER" id="PTHR39290:SF6">
    <property type="entry name" value="S-ADENOSYL-L-METHIONINE-DEPENDENT METHYLTRANSFERASES SUPERFAMILY PROTEIN"/>
    <property type="match status" value="1"/>
</dbReference>
<dbReference type="RefSeq" id="XP_028463168.1">
    <property type="nucleotide sequence ID" value="XM_028610756.1"/>
</dbReference>
<organism evidence="1 2">
    <name type="scientific">Sodiomyces alkalinus (strain CBS 110278 / VKM F-3762 / F11)</name>
    <name type="common">Alkaliphilic filamentous fungus</name>
    <dbReference type="NCBI Taxonomy" id="1314773"/>
    <lineage>
        <taxon>Eukaryota</taxon>
        <taxon>Fungi</taxon>
        <taxon>Dikarya</taxon>
        <taxon>Ascomycota</taxon>
        <taxon>Pezizomycotina</taxon>
        <taxon>Sordariomycetes</taxon>
        <taxon>Hypocreomycetidae</taxon>
        <taxon>Glomerellales</taxon>
        <taxon>Plectosphaerellaceae</taxon>
        <taxon>Sodiomyces</taxon>
    </lineage>
</organism>